<dbReference type="GO" id="GO:0008270">
    <property type="term" value="F:zinc ion binding"/>
    <property type="evidence" value="ECO:0007669"/>
    <property type="project" value="UniProtKB-KW"/>
</dbReference>
<dbReference type="InterPro" id="IPR032297">
    <property type="entry name" value="Torus"/>
</dbReference>
<evidence type="ECO:0000256" key="2">
    <source>
        <dbReference type="ARBA" id="ARBA00007781"/>
    </source>
</evidence>
<keyword evidence="8 11" id="KW-0694">RNA-binding</keyword>
<accession>A0AAD9MKA0</accession>
<dbReference type="GO" id="GO:0006397">
    <property type="term" value="P:mRNA processing"/>
    <property type="evidence" value="ECO:0007669"/>
    <property type="project" value="UniProtKB-KW"/>
</dbReference>
<dbReference type="GO" id="GO:0008380">
    <property type="term" value="P:RNA splicing"/>
    <property type="evidence" value="ECO:0007669"/>
    <property type="project" value="UniProtKB-KW"/>
</dbReference>
<keyword evidence="3" id="KW-0507">mRNA processing</keyword>
<dbReference type="InterPro" id="IPR048995">
    <property type="entry name" value="STL11/RBM22-like_N"/>
</dbReference>
<dbReference type="PROSITE" id="PS50103">
    <property type="entry name" value="ZF_C3H1"/>
    <property type="match status" value="1"/>
</dbReference>
<keyword evidence="7 12" id="KW-0862">Zinc</keyword>
<reference evidence="16" key="1">
    <citation type="submission" date="2021-01" db="EMBL/GenBank/DDBJ databases">
        <authorList>
            <person name="Eckstrom K.M.E."/>
        </authorList>
    </citation>
    <scope>NUCLEOTIDE SEQUENCE</scope>
    <source>
        <strain evidence="16">UVCC 0001</strain>
    </source>
</reference>
<dbReference type="GO" id="GO:0017070">
    <property type="term" value="F:U6 snRNA binding"/>
    <property type="evidence" value="ECO:0007669"/>
    <property type="project" value="TreeGrafter"/>
</dbReference>
<evidence type="ECO:0000256" key="3">
    <source>
        <dbReference type="ARBA" id="ARBA00022664"/>
    </source>
</evidence>
<keyword evidence="17" id="KW-1185">Reference proteome</keyword>
<dbReference type="EMBL" id="JASFZW010000012">
    <property type="protein sequence ID" value="KAK2075993.1"/>
    <property type="molecule type" value="Genomic_DNA"/>
</dbReference>
<evidence type="ECO:0000256" key="12">
    <source>
        <dbReference type="PROSITE-ProRule" id="PRU00723"/>
    </source>
</evidence>
<keyword evidence="10" id="KW-0539">Nucleus</keyword>
<feature type="zinc finger region" description="C3H1-type" evidence="12">
    <location>
        <begin position="153"/>
        <end position="180"/>
    </location>
</feature>
<dbReference type="SMART" id="SM00360">
    <property type="entry name" value="RRM"/>
    <property type="match status" value="1"/>
</dbReference>
<evidence type="ECO:0000313" key="17">
    <source>
        <dbReference type="Proteomes" id="UP001255856"/>
    </source>
</evidence>
<dbReference type="SUPFAM" id="SSF90229">
    <property type="entry name" value="CCCH zinc finger"/>
    <property type="match status" value="1"/>
</dbReference>
<dbReference type="GO" id="GO:0071007">
    <property type="term" value="C:U2-type catalytic step 2 spliceosome"/>
    <property type="evidence" value="ECO:0007669"/>
    <property type="project" value="TreeGrafter"/>
</dbReference>
<dbReference type="Pfam" id="PF21369">
    <property type="entry name" value="STL11_N"/>
    <property type="match status" value="1"/>
</dbReference>
<dbReference type="GO" id="GO:0036002">
    <property type="term" value="F:pre-mRNA binding"/>
    <property type="evidence" value="ECO:0007669"/>
    <property type="project" value="TreeGrafter"/>
</dbReference>
<gene>
    <name evidence="16" type="ORF">QBZ16_001329</name>
</gene>
<dbReference type="GO" id="GO:0071006">
    <property type="term" value="C:U2-type catalytic step 1 spliceosome"/>
    <property type="evidence" value="ECO:0007669"/>
    <property type="project" value="TreeGrafter"/>
</dbReference>
<keyword evidence="4 12" id="KW-0479">Metal-binding</keyword>
<dbReference type="Pfam" id="PF16131">
    <property type="entry name" value="Torus"/>
    <property type="match status" value="1"/>
</dbReference>
<evidence type="ECO:0000256" key="10">
    <source>
        <dbReference type="ARBA" id="ARBA00023242"/>
    </source>
</evidence>
<feature type="region of interest" description="Disordered" evidence="13">
    <location>
        <begin position="294"/>
        <end position="360"/>
    </location>
</feature>
<evidence type="ECO:0000256" key="8">
    <source>
        <dbReference type="ARBA" id="ARBA00022884"/>
    </source>
</evidence>
<evidence type="ECO:0000256" key="5">
    <source>
        <dbReference type="ARBA" id="ARBA00022728"/>
    </source>
</evidence>
<evidence type="ECO:0000256" key="13">
    <source>
        <dbReference type="SAM" id="MobiDB-lite"/>
    </source>
</evidence>
<dbReference type="FunFam" id="3.30.70.330:FF:000476">
    <property type="entry name" value="Zinc finger CCCH domain-containing protein 4"/>
    <property type="match status" value="1"/>
</dbReference>
<keyword evidence="9" id="KW-0508">mRNA splicing</keyword>
<evidence type="ECO:0000256" key="1">
    <source>
        <dbReference type="ARBA" id="ARBA00004123"/>
    </source>
</evidence>
<evidence type="ECO:0000256" key="9">
    <source>
        <dbReference type="ARBA" id="ARBA00023187"/>
    </source>
</evidence>
<evidence type="ECO:0000256" key="7">
    <source>
        <dbReference type="ARBA" id="ARBA00022833"/>
    </source>
</evidence>
<name>A0AAD9MKA0_PROWI</name>
<evidence type="ECO:0000259" key="15">
    <source>
        <dbReference type="PROSITE" id="PS50103"/>
    </source>
</evidence>
<keyword evidence="5" id="KW-0747">Spliceosome</keyword>
<feature type="compositionally biased region" description="Low complexity" evidence="13">
    <location>
        <begin position="302"/>
        <end position="314"/>
    </location>
</feature>
<dbReference type="Pfam" id="PF00076">
    <property type="entry name" value="RRM_1"/>
    <property type="match status" value="1"/>
</dbReference>
<dbReference type="InterPro" id="IPR036855">
    <property type="entry name" value="Znf_CCCH_sf"/>
</dbReference>
<feature type="compositionally biased region" description="Basic and acidic residues" evidence="13">
    <location>
        <begin position="340"/>
        <end position="349"/>
    </location>
</feature>
<sequence>MASRLLQDPEQDGWERSDFPIVCETCLGTNPYVRMQRIEYGGQCHISGRPYTVFRWRPGNDARYKKTIICQDVAKAKNVCQVCLLDLDYNLPVQVRDHALGAQAEQLPQSDAGKEYALQLAAETGELDARRFDAPAPPDVLLKLQRTTPYYKRNQAKICSFFVRGLCKRGAECPYRHEMPVEGPLSKQNIKDRYYGVNDPVAEKMLGRVEGMDKLTPPEDASICTLFVGGLAPEHSEDDVRDAFYSYGELRSVRKLDAKGCAFVTFASRQGAEAAAEALANRLVIGGQRCRLRWGKPQPERGPAAAGSGANAAGIGPGVAYPSMDPAQAGSRTDAAGGKRPHEAVDAPRRVRPAPPPTVA</sequence>
<evidence type="ECO:0000313" key="16">
    <source>
        <dbReference type="EMBL" id="KAK2075993.1"/>
    </source>
</evidence>
<dbReference type="SUPFAM" id="SSF54928">
    <property type="entry name" value="RNA-binding domain, RBD"/>
    <property type="match status" value="1"/>
</dbReference>
<evidence type="ECO:0000256" key="4">
    <source>
        <dbReference type="ARBA" id="ARBA00022723"/>
    </source>
</evidence>
<comment type="similarity">
    <text evidence="2">Belongs to the SLT11 family.</text>
</comment>
<dbReference type="AlphaFoldDB" id="A0AAD9MKA0"/>
<dbReference type="InterPro" id="IPR035979">
    <property type="entry name" value="RBD_domain_sf"/>
</dbReference>
<dbReference type="InterPro" id="IPR012677">
    <property type="entry name" value="Nucleotide-bd_a/b_plait_sf"/>
</dbReference>
<organism evidence="16 17">
    <name type="scientific">Prototheca wickerhamii</name>
    <dbReference type="NCBI Taxonomy" id="3111"/>
    <lineage>
        <taxon>Eukaryota</taxon>
        <taxon>Viridiplantae</taxon>
        <taxon>Chlorophyta</taxon>
        <taxon>core chlorophytes</taxon>
        <taxon>Trebouxiophyceae</taxon>
        <taxon>Chlorellales</taxon>
        <taxon>Chlorellaceae</taxon>
        <taxon>Prototheca</taxon>
    </lineage>
</organism>
<evidence type="ECO:0000259" key="14">
    <source>
        <dbReference type="PROSITE" id="PS50102"/>
    </source>
</evidence>
<dbReference type="PANTHER" id="PTHR14089:SF6">
    <property type="entry name" value="PRE-MRNA-SPLICING FACTOR RBM22"/>
    <property type="match status" value="1"/>
</dbReference>
<protein>
    <submittedName>
        <fullName evidence="16">Uncharacterized protein</fullName>
    </submittedName>
</protein>
<dbReference type="GO" id="GO:0000974">
    <property type="term" value="C:Prp19 complex"/>
    <property type="evidence" value="ECO:0007669"/>
    <property type="project" value="TreeGrafter"/>
</dbReference>
<feature type="domain" description="C3H1-type" evidence="15">
    <location>
        <begin position="153"/>
        <end position="180"/>
    </location>
</feature>
<dbReference type="SMART" id="SM00356">
    <property type="entry name" value="ZnF_C3H1"/>
    <property type="match status" value="1"/>
</dbReference>
<feature type="domain" description="RRM" evidence="14">
    <location>
        <begin position="224"/>
        <end position="297"/>
    </location>
</feature>
<keyword evidence="6 12" id="KW-0863">Zinc-finger</keyword>
<comment type="subcellular location">
    <subcellularLocation>
        <location evidence="1">Nucleus</location>
    </subcellularLocation>
</comment>
<dbReference type="InterPro" id="IPR000504">
    <property type="entry name" value="RRM_dom"/>
</dbReference>
<dbReference type="InterPro" id="IPR039171">
    <property type="entry name" value="Cwc2/Slt11"/>
</dbReference>
<dbReference type="PROSITE" id="PS50102">
    <property type="entry name" value="RRM"/>
    <property type="match status" value="1"/>
</dbReference>
<dbReference type="Gene3D" id="3.30.70.330">
    <property type="match status" value="1"/>
</dbReference>
<dbReference type="FunFam" id="4.10.1000.10:FF:000006">
    <property type="entry name" value="Putative pre-mrna-splicing factor rbm22"/>
    <property type="match status" value="1"/>
</dbReference>
<dbReference type="PANTHER" id="PTHR14089">
    <property type="entry name" value="PRE-MRNA-SPLICING FACTOR RBM22"/>
    <property type="match status" value="1"/>
</dbReference>
<evidence type="ECO:0000256" key="11">
    <source>
        <dbReference type="PROSITE-ProRule" id="PRU00176"/>
    </source>
</evidence>
<dbReference type="Proteomes" id="UP001255856">
    <property type="component" value="Unassembled WGS sequence"/>
</dbReference>
<dbReference type="InterPro" id="IPR000571">
    <property type="entry name" value="Znf_CCCH"/>
</dbReference>
<dbReference type="Gene3D" id="4.10.1000.10">
    <property type="entry name" value="Zinc finger, CCCH-type"/>
    <property type="match status" value="1"/>
</dbReference>
<evidence type="ECO:0000256" key="6">
    <source>
        <dbReference type="ARBA" id="ARBA00022771"/>
    </source>
</evidence>
<comment type="caution">
    <text evidence="16">The sequence shown here is derived from an EMBL/GenBank/DDBJ whole genome shotgun (WGS) entry which is preliminary data.</text>
</comment>
<proteinExistence type="inferred from homology"/>